<comment type="caution">
    <text evidence="3">The sequence shown here is derived from an EMBL/GenBank/DDBJ whole genome shotgun (WGS) entry which is preliminary data.</text>
</comment>
<gene>
    <name evidence="3" type="ORF">H7B67_07035</name>
</gene>
<dbReference type="RefSeq" id="WP_185119070.1">
    <property type="nucleotide sequence ID" value="NZ_JACJVQ010000005.1"/>
</dbReference>
<evidence type="ECO:0000313" key="3">
    <source>
        <dbReference type="EMBL" id="MBB6633859.1"/>
    </source>
</evidence>
<feature type="signal peptide" evidence="1">
    <location>
        <begin position="1"/>
        <end position="30"/>
    </location>
</feature>
<proteinExistence type="predicted"/>
<keyword evidence="4" id="KW-1185">Reference proteome</keyword>
<protein>
    <submittedName>
        <fullName evidence="3">GerMN domain-containing protein</fullName>
    </submittedName>
</protein>
<organism evidence="3 4">
    <name type="scientific">Cohnella thailandensis</name>
    <dbReference type="NCBI Taxonomy" id="557557"/>
    <lineage>
        <taxon>Bacteria</taxon>
        <taxon>Bacillati</taxon>
        <taxon>Bacillota</taxon>
        <taxon>Bacilli</taxon>
        <taxon>Bacillales</taxon>
        <taxon>Paenibacillaceae</taxon>
        <taxon>Cohnella</taxon>
    </lineage>
</organism>
<feature type="chain" id="PRO_5038452482" evidence="1">
    <location>
        <begin position="31"/>
        <end position="357"/>
    </location>
</feature>
<reference evidence="3 4" key="1">
    <citation type="submission" date="2020-08" db="EMBL/GenBank/DDBJ databases">
        <title>Cohnella phylogeny.</title>
        <authorList>
            <person name="Dunlap C."/>
        </authorList>
    </citation>
    <scope>NUCLEOTIDE SEQUENCE [LARGE SCALE GENOMIC DNA]</scope>
    <source>
        <strain evidence="3 4">DSM 25241</strain>
    </source>
</reference>
<feature type="domain" description="GerMN" evidence="2">
    <location>
        <begin position="98"/>
        <end position="190"/>
    </location>
</feature>
<accession>A0A841SSB1</accession>
<dbReference type="AlphaFoldDB" id="A0A841SSB1"/>
<evidence type="ECO:0000259" key="2">
    <source>
        <dbReference type="SMART" id="SM00909"/>
    </source>
</evidence>
<dbReference type="SMART" id="SM00909">
    <property type="entry name" value="Germane"/>
    <property type="match status" value="2"/>
</dbReference>
<feature type="domain" description="GerMN" evidence="2">
    <location>
        <begin position="251"/>
        <end position="337"/>
    </location>
</feature>
<dbReference type="Proteomes" id="UP000535838">
    <property type="component" value="Unassembled WGS sequence"/>
</dbReference>
<dbReference type="InterPro" id="IPR019606">
    <property type="entry name" value="GerMN"/>
</dbReference>
<dbReference type="EMBL" id="JACJVQ010000005">
    <property type="protein sequence ID" value="MBB6633859.1"/>
    <property type="molecule type" value="Genomic_DNA"/>
</dbReference>
<evidence type="ECO:0000256" key="1">
    <source>
        <dbReference type="SAM" id="SignalP"/>
    </source>
</evidence>
<keyword evidence="1" id="KW-0732">Signal</keyword>
<evidence type="ECO:0000313" key="4">
    <source>
        <dbReference type="Proteomes" id="UP000535838"/>
    </source>
</evidence>
<name>A0A841SSB1_9BACL</name>
<dbReference type="Pfam" id="PF10646">
    <property type="entry name" value="Germane"/>
    <property type="match status" value="2"/>
</dbReference>
<sequence>MMPITGRKHVRKLLAALLLFPLLAACSSLGGERSPETAAIDPPPAELEQEMVNAAADPAMAPLASDTDGLTVYLQDSNGFVAPMTLRLSADESDKTMEEQALSWMTSGTTVADQLPTGFKPILPKDASVRSVQKDDKTATVTIDFGKSFPNLPANQERKAVEALVWTMTELPGVHQVKFTVDGKALRELPASKLPIDEVMSRAMGINVEQASGLKPSRSMAVTLYFAARSTDGEGYFVPVTRLIDRQPDKNRAALEELIKGPLNSNILKPVVASNITVDKLAVSSDLLSVSLKDASWEPEMLVPAETVQAMVLTLTEVSGDSKIKLAINGSESFTDTNETTYAEPISRPIAINAVEQ</sequence>
<dbReference type="PROSITE" id="PS51257">
    <property type="entry name" value="PROKAR_LIPOPROTEIN"/>
    <property type="match status" value="1"/>
</dbReference>